<dbReference type="PANTHER" id="PTHR45703">
    <property type="entry name" value="DYNEIN HEAVY CHAIN"/>
    <property type="match status" value="1"/>
</dbReference>
<comment type="caution">
    <text evidence="2">The sequence shown here is derived from an EMBL/GenBank/DDBJ whole genome shotgun (WGS) entry which is preliminary data.</text>
</comment>
<reference evidence="2" key="3">
    <citation type="submission" date="2019-06" db="EMBL/GenBank/DDBJ databases">
        <authorList>
            <person name="Poynton C."/>
            <person name="Hasenbein S."/>
            <person name="Benoit J.B."/>
            <person name="Sepulveda M.S."/>
            <person name="Poelchau M.F."/>
            <person name="Murali S.C."/>
            <person name="Chen S."/>
            <person name="Glastad K.M."/>
            <person name="Werren J.H."/>
            <person name="Vineis J.H."/>
            <person name="Bowen J.L."/>
            <person name="Friedrich M."/>
            <person name="Jones J."/>
            <person name="Robertson H.M."/>
            <person name="Feyereisen R."/>
            <person name="Mechler-Hickson A."/>
            <person name="Mathers N."/>
            <person name="Lee C.E."/>
            <person name="Colbourne J.K."/>
            <person name="Biales A."/>
            <person name="Johnston J.S."/>
            <person name="Wellborn G.A."/>
            <person name="Rosendale A.J."/>
            <person name="Cridge A.G."/>
            <person name="Munoz-Torres M.C."/>
            <person name="Bain P.A."/>
            <person name="Manny A.R."/>
            <person name="Major K.M."/>
            <person name="Lambert F.N."/>
            <person name="Vulpe C.D."/>
            <person name="Tuck P."/>
            <person name="Blalock B.J."/>
            <person name="Lin Y.-Y."/>
            <person name="Smith M.E."/>
            <person name="Ochoa-Acuna H."/>
            <person name="Chen M.-J.M."/>
            <person name="Childers C.P."/>
            <person name="Qu J."/>
            <person name="Dugan S."/>
            <person name="Lee S.L."/>
            <person name="Chao H."/>
            <person name="Dinh H."/>
            <person name="Han Y."/>
            <person name="Doddapaneni H."/>
            <person name="Worley K.C."/>
            <person name="Muzny D.M."/>
            <person name="Gibbs R.A."/>
            <person name="Richards S."/>
        </authorList>
    </citation>
    <scope>NUCLEOTIDE SEQUENCE</scope>
    <source>
        <strain evidence="2">HAZT.00-mixed</strain>
        <tissue evidence="2">Whole organism</tissue>
    </source>
</reference>
<dbReference type="AlphaFoldDB" id="A0A6A0H7C1"/>
<sequence>MTNASSNYPCLEVLEAVCVMLDVKPVRVPDPAGSGKRLKDFWTPSQKLLGDLKFLPMLMEYDKDNIPEKTVNVVREKYYNHPDFDPKKIRSISAACEGLCRWVRAMVVYDQVTS</sequence>
<accession>A0A6A0H7C1</accession>
<evidence type="ECO:0000259" key="1">
    <source>
        <dbReference type="Pfam" id="PF12777"/>
    </source>
</evidence>
<dbReference type="EMBL" id="JQDR03005927">
    <property type="protein sequence ID" value="KAA0200984.1"/>
    <property type="molecule type" value="Genomic_DNA"/>
</dbReference>
<reference evidence="2" key="1">
    <citation type="submission" date="2014-08" db="EMBL/GenBank/DDBJ databases">
        <authorList>
            <person name="Murali S."/>
            <person name="Richards S."/>
            <person name="Bandaranaike D."/>
            <person name="Bellair M."/>
            <person name="Blankenburg K."/>
            <person name="Chao H."/>
            <person name="Dinh H."/>
            <person name="Doddapaneni H."/>
            <person name="Dugan-Rocha S."/>
            <person name="Elkadiri S."/>
            <person name="Gnanaolivu R."/>
            <person name="Hughes D."/>
            <person name="Lee S."/>
            <person name="Li M."/>
            <person name="Ming W."/>
            <person name="Munidasa M."/>
            <person name="Muniz J."/>
            <person name="Nguyen L."/>
            <person name="Osuji N."/>
            <person name="Pu L.-L."/>
            <person name="Puazo M."/>
            <person name="Skinner E."/>
            <person name="Qu C."/>
            <person name="Quiroz J."/>
            <person name="Raj R."/>
            <person name="Weissenberger G."/>
            <person name="Xin Y."/>
            <person name="Zou X."/>
            <person name="Han Y."/>
            <person name="Worley K."/>
            <person name="Muzny D."/>
            <person name="Gibbs R."/>
        </authorList>
    </citation>
    <scope>NUCLEOTIDE SEQUENCE</scope>
    <source>
        <strain evidence="2">HAZT.00-mixed</strain>
        <tissue evidence="2">Whole organism</tissue>
    </source>
</reference>
<reference evidence="2" key="2">
    <citation type="journal article" date="2018" name="Environ. Sci. Technol.">
        <title>The Toxicogenome of Hyalella azteca: A Model for Sediment Ecotoxicology and Evolutionary Toxicology.</title>
        <authorList>
            <person name="Poynton H.C."/>
            <person name="Hasenbein S."/>
            <person name="Benoit J.B."/>
            <person name="Sepulveda M.S."/>
            <person name="Poelchau M.F."/>
            <person name="Hughes D.S.T."/>
            <person name="Murali S.C."/>
            <person name="Chen S."/>
            <person name="Glastad K.M."/>
            <person name="Goodisman M.A.D."/>
            <person name="Werren J.H."/>
            <person name="Vineis J.H."/>
            <person name="Bowen J.L."/>
            <person name="Friedrich M."/>
            <person name="Jones J."/>
            <person name="Robertson H.M."/>
            <person name="Feyereisen R."/>
            <person name="Mechler-Hickson A."/>
            <person name="Mathers N."/>
            <person name="Lee C.E."/>
            <person name="Colbourne J.K."/>
            <person name="Biales A."/>
            <person name="Johnston J.S."/>
            <person name="Wellborn G.A."/>
            <person name="Rosendale A.J."/>
            <person name="Cridge A.G."/>
            <person name="Munoz-Torres M.C."/>
            <person name="Bain P.A."/>
            <person name="Manny A.R."/>
            <person name="Major K.M."/>
            <person name="Lambert F.N."/>
            <person name="Vulpe C.D."/>
            <person name="Tuck P."/>
            <person name="Blalock B.J."/>
            <person name="Lin Y.Y."/>
            <person name="Smith M.E."/>
            <person name="Ochoa-Acuna H."/>
            <person name="Chen M.M."/>
            <person name="Childers C.P."/>
            <person name="Qu J."/>
            <person name="Dugan S."/>
            <person name="Lee S.L."/>
            <person name="Chao H."/>
            <person name="Dinh H."/>
            <person name="Han Y."/>
            <person name="Doddapaneni H."/>
            <person name="Worley K.C."/>
            <person name="Muzny D.M."/>
            <person name="Gibbs R.A."/>
            <person name="Richards S."/>
        </authorList>
    </citation>
    <scope>NUCLEOTIDE SEQUENCE</scope>
    <source>
        <strain evidence="2">HAZT.00-mixed</strain>
        <tissue evidence="2">Whole organism</tissue>
    </source>
</reference>
<evidence type="ECO:0000313" key="2">
    <source>
        <dbReference type="EMBL" id="KAA0200984.1"/>
    </source>
</evidence>
<feature type="domain" description="Dynein heavy chain coiled coil stalk" evidence="1">
    <location>
        <begin position="43"/>
        <end position="112"/>
    </location>
</feature>
<proteinExistence type="predicted"/>
<name>A0A6A0H7C1_HYAAZ</name>
<gene>
    <name evidence="2" type="ORF">HAZT_HAZT001589</name>
</gene>
<dbReference type="GO" id="GO:0045505">
    <property type="term" value="F:dynein intermediate chain binding"/>
    <property type="evidence" value="ECO:0007669"/>
    <property type="project" value="InterPro"/>
</dbReference>
<dbReference type="Proteomes" id="UP000711488">
    <property type="component" value="Unassembled WGS sequence"/>
</dbReference>
<dbReference type="InterPro" id="IPR026983">
    <property type="entry name" value="DHC"/>
</dbReference>
<dbReference type="InterPro" id="IPR024743">
    <property type="entry name" value="Dynein_HC_stalk"/>
</dbReference>
<protein>
    <recommendedName>
        <fullName evidence="1">Dynein heavy chain coiled coil stalk domain-containing protein</fullName>
    </recommendedName>
</protein>
<dbReference type="GO" id="GO:0030286">
    <property type="term" value="C:dynein complex"/>
    <property type="evidence" value="ECO:0007669"/>
    <property type="project" value="InterPro"/>
</dbReference>
<dbReference type="PANTHER" id="PTHR45703:SF1">
    <property type="entry name" value="DYNEINS HEAVY CHAIN"/>
    <property type="match status" value="1"/>
</dbReference>
<dbReference type="Pfam" id="PF12777">
    <property type="entry name" value="MT"/>
    <property type="match status" value="1"/>
</dbReference>
<dbReference type="GO" id="GO:0051959">
    <property type="term" value="F:dynein light intermediate chain binding"/>
    <property type="evidence" value="ECO:0007669"/>
    <property type="project" value="InterPro"/>
</dbReference>
<organism evidence="2">
    <name type="scientific">Hyalella azteca</name>
    <name type="common">Amphipod</name>
    <dbReference type="NCBI Taxonomy" id="294128"/>
    <lineage>
        <taxon>Eukaryota</taxon>
        <taxon>Metazoa</taxon>
        <taxon>Ecdysozoa</taxon>
        <taxon>Arthropoda</taxon>
        <taxon>Crustacea</taxon>
        <taxon>Multicrustacea</taxon>
        <taxon>Malacostraca</taxon>
        <taxon>Eumalacostraca</taxon>
        <taxon>Peracarida</taxon>
        <taxon>Amphipoda</taxon>
        <taxon>Senticaudata</taxon>
        <taxon>Talitrida</taxon>
        <taxon>Talitroidea</taxon>
        <taxon>Hyalellidae</taxon>
        <taxon>Hyalella</taxon>
    </lineage>
</organism>
<dbReference type="Gene3D" id="1.20.920.60">
    <property type="match status" value="1"/>
</dbReference>
<dbReference type="GO" id="GO:0007018">
    <property type="term" value="P:microtubule-based movement"/>
    <property type="evidence" value="ECO:0007669"/>
    <property type="project" value="InterPro"/>
</dbReference>